<evidence type="ECO:0000256" key="1">
    <source>
        <dbReference type="ARBA" id="ARBA00010134"/>
    </source>
</evidence>
<name>A0A7R9KSW3_9ACAR</name>
<dbReference type="PANTHER" id="PTHR47901">
    <property type="entry name" value="CASPASE RECRUITMENT DOMAIN-CONTAINING PROTEIN 18"/>
    <property type="match status" value="1"/>
</dbReference>
<dbReference type="Proteomes" id="UP000759131">
    <property type="component" value="Unassembled WGS sequence"/>
</dbReference>
<protein>
    <submittedName>
        <fullName evidence="8">Uncharacterized protein</fullName>
    </submittedName>
</protein>
<dbReference type="AlphaFoldDB" id="A0A7R9KSW3"/>
<evidence type="ECO:0000259" key="7">
    <source>
        <dbReference type="PROSITE" id="PS50208"/>
    </source>
</evidence>
<evidence type="ECO:0000256" key="2">
    <source>
        <dbReference type="ARBA" id="ARBA00022670"/>
    </source>
</evidence>
<dbReference type="InterPro" id="IPR002398">
    <property type="entry name" value="Pept_C14"/>
</dbReference>
<keyword evidence="9" id="KW-1185">Reference proteome</keyword>
<accession>A0A7R9KSW3</accession>
<dbReference type="PANTHER" id="PTHR47901:SF8">
    <property type="entry name" value="CASPASE-3"/>
    <property type="match status" value="1"/>
</dbReference>
<feature type="domain" description="Caspase family p20" evidence="7">
    <location>
        <begin position="60"/>
        <end position="183"/>
    </location>
</feature>
<dbReference type="GO" id="GO:0006915">
    <property type="term" value="P:apoptotic process"/>
    <property type="evidence" value="ECO:0007669"/>
    <property type="project" value="UniProtKB-KW"/>
</dbReference>
<evidence type="ECO:0000313" key="8">
    <source>
        <dbReference type="EMBL" id="CAD7628391.1"/>
    </source>
</evidence>
<reference evidence="8" key="1">
    <citation type="submission" date="2020-11" db="EMBL/GenBank/DDBJ databases">
        <authorList>
            <person name="Tran Van P."/>
        </authorList>
    </citation>
    <scope>NUCLEOTIDE SEQUENCE</scope>
</reference>
<dbReference type="OrthoDB" id="6044770at2759"/>
<sequence>MSERVANYDSSDQIFIDKLKKVVTGLYDRNNLFQAEIDVLTVKKDIFIKRDNAYPMTKNPRGYCVIIDNEKFSTMTRRIGTTADTNRLAYVFIQLFFRVIIYRNKTAEEMLKILSDIATDNALIGHNALAVIILSHGSTEGIYGTDGVTVPQNKIFKMFNNKNCPQLIFKPKMFFLNACRGGHVSMRDIFKGSWFGQELANCLAESAHRAHLNNIMTIHVAKRVSDRTAYFGEKLIKQAVHSHSQGSLKKLYFNPGFYA</sequence>
<evidence type="ECO:0000256" key="4">
    <source>
        <dbReference type="ARBA" id="ARBA00022801"/>
    </source>
</evidence>
<dbReference type="PROSITE" id="PS50207">
    <property type="entry name" value="CASPASE_P10"/>
    <property type="match status" value="1"/>
</dbReference>
<keyword evidence="3" id="KW-0053">Apoptosis</keyword>
<evidence type="ECO:0000313" key="9">
    <source>
        <dbReference type="Proteomes" id="UP000759131"/>
    </source>
</evidence>
<dbReference type="SMART" id="SM00115">
    <property type="entry name" value="CASc"/>
    <property type="match status" value="1"/>
</dbReference>
<dbReference type="GO" id="GO:0004197">
    <property type="term" value="F:cysteine-type endopeptidase activity"/>
    <property type="evidence" value="ECO:0007669"/>
    <property type="project" value="InterPro"/>
</dbReference>
<evidence type="ECO:0000259" key="6">
    <source>
        <dbReference type="PROSITE" id="PS50207"/>
    </source>
</evidence>
<dbReference type="InterPro" id="IPR011600">
    <property type="entry name" value="Pept_C14_caspase"/>
</dbReference>
<dbReference type="InterPro" id="IPR029030">
    <property type="entry name" value="Caspase-like_dom_sf"/>
</dbReference>
<dbReference type="PRINTS" id="PR00376">
    <property type="entry name" value="IL1BCENZYME"/>
</dbReference>
<feature type="domain" description="Caspase family p10" evidence="6">
    <location>
        <begin position="163"/>
        <end position="255"/>
    </location>
</feature>
<dbReference type="Pfam" id="PF00656">
    <property type="entry name" value="Peptidase_C14"/>
    <property type="match status" value="1"/>
</dbReference>
<dbReference type="InterPro" id="IPR015917">
    <property type="entry name" value="Pept_C14A"/>
</dbReference>
<gene>
    <name evidence="8" type="ORF">OSB1V03_LOCUS8813</name>
</gene>
<dbReference type="InterPro" id="IPR001309">
    <property type="entry name" value="Pept_C14_p20"/>
</dbReference>
<dbReference type="SUPFAM" id="SSF52129">
    <property type="entry name" value="Caspase-like"/>
    <property type="match status" value="1"/>
</dbReference>
<dbReference type="InterPro" id="IPR002138">
    <property type="entry name" value="Pept_C14_p10"/>
</dbReference>
<dbReference type="Gene3D" id="3.40.50.1460">
    <property type="match status" value="2"/>
</dbReference>
<keyword evidence="2" id="KW-0645">Protease</keyword>
<keyword evidence="4" id="KW-0378">Hydrolase</keyword>
<dbReference type="EMBL" id="CAJPIZ010005660">
    <property type="protein sequence ID" value="CAG2108821.1"/>
    <property type="molecule type" value="Genomic_DNA"/>
</dbReference>
<proteinExistence type="inferred from homology"/>
<dbReference type="PROSITE" id="PS50208">
    <property type="entry name" value="CASPASE_P20"/>
    <property type="match status" value="1"/>
</dbReference>
<evidence type="ECO:0000256" key="5">
    <source>
        <dbReference type="RuleBase" id="RU003971"/>
    </source>
</evidence>
<comment type="similarity">
    <text evidence="1 5">Belongs to the peptidase C14A family.</text>
</comment>
<dbReference type="EMBL" id="OC860235">
    <property type="protein sequence ID" value="CAD7628391.1"/>
    <property type="molecule type" value="Genomic_DNA"/>
</dbReference>
<organism evidence="8">
    <name type="scientific">Medioppia subpectinata</name>
    <dbReference type="NCBI Taxonomy" id="1979941"/>
    <lineage>
        <taxon>Eukaryota</taxon>
        <taxon>Metazoa</taxon>
        <taxon>Ecdysozoa</taxon>
        <taxon>Arthropoda</taxon>
        <taxon>Chelicerata</taxon>
        <taxon>Arachnida</taxon>
        <taxon>Acari</taxon>
        <taxon>Acariformes</taxon>
        <taxon>Sarcoptiformes</taxon>
        <taxon>Oribatida</taxon>
        <taxon>Brachypylina</taxon>
        <taxon>Oppioidea</taxon>
        <taxon>Oppiidae</taxon>
        <taxon>Medioppia</taxon>
    </lineage>
</organism>
<evidence type="ECO:0000256" key="3">
    <source>
        <dbReference type="ARBA" id="ARBA00022703"/>
    </source>
</evidence>
<dbReference type="GO" id="GO:0006508">
    <property type="term" value="P:proteolysis"/>
    <property type="evidence" value="ECO:0007669"/>
    <property type="project" value="UniProtKB-KW"/>
</dbReference>